<feature type="transmembrane region" description="Helical" evidence="1">
    <location>
        <begin position="277"/>
        <end position="298"/>
    </location>
</feature>
<name>A0A255HC12_9ACTN</name>
<dbReference type="RefSeq" id="WP_094362791.1">
    <property type="nucleotide sequence ID" value="NZ_NMVQ01000003.1"/>
</dbReference>
<proteinExistence type="predicted"/>
<keyword evidence="1" id="KW-1133">Transmembrane helix</keyword>
<accession>A0A255HC12</accession>
<feature type="transmembrane region" description="Helical" evidence="1">
    <location>
        <begin position="221"/>
        <end position="238"/>
    </location>
</feature>
<keyword evidence="1" id="KW-0812">Transmembrane</keyword>
<keyword evidence="3" id="KW-1185">Reference proteome</keyword>
<evidence type="ECO:0008006" key="4">
    <source>
        <dbReference type="Google" id="ProtNLM"/>
    </source>
</evidence>
<keyword evidence="1" id="KW-0472">Membrane</keyword>
<comment type="caution">
    <text evidence="2">The sequence shown here is derived from an EMBL/GenBank/DDBJ whole genome shotgun (WGS) entry which is preliminary data.</text>
</comment>
<evidence type="ECO:0000313" key="2">
    <source>
        <dbReference type="EMBL" id="OYO24483.1"/>
    </source>
</evidence>
<evidence type="ECO:0000313" key="3">
    <source>
        <dbReference type="Proteomes" id="UP000216311"/>
    </source>
</evidence>
<reference evidence="2 3" key="1">
    <citation type="submission" date="2017-07" db="EMBL/GenBank/DDBJ databases">
        <title>Draft whole genome sequences of clinical Proprionibacteriaceae strains.</title>
        <authorList>
            <person name="Bernier A.-M."/>
            <person name="Bernard K."/>
            <person name="Domingo M.-C."/>
        </authorList>
    </citation>
    <scope>NUCLEOTIDE SEQUENCE [LARGE SCALE GENOMIC DNA]</scope>
    <source>
        <strain evidence="2 3">NML 130396</strain>
    </source>
</reference>
<dbReference type="PANTHER" id="PTHR20992:SF9">
    <property type="entry name" value="AT15442P-RELATED"/>
    <property type="match status" value="1"/>
</dbReference>
<dbReference type="Proteomes" id="UP000216311">
    <property type="component" value="Unassembled WGS sequence"/>
</dbReference>
<feature type="transmembrane region" description="Helical" evidence="1">
    <location>
        <begin position="245"/>
        <end position="271"/>
    </location>
</feature>
<gene>
    <name evidence="2" type="ORF">CGZ93_03595</name>
</gene>
<dbReference type="AlphaFoldDB" id="A0A255HC12"/>
<feature type="transmembrane region" description="Helical" evidence="1">
    <location>
        <begin position="122"/>
        <end position="146"/>
    </location>
</feature>
<dbReference type="PANTHER" id="PTHR20992">
    <property type="entry name" value="AT15442P-RELATED"/>
    <property type="match status" value="1"/>
</dbReference>
<feature type="transmembrane region" description="Helical" evidence="1">
    <location>
        <begin position="181"/>
        <end position="201"/>
    </location>
</feature>
<dbReference type="OrthoDB" id="8061853at2"/>
<dbReference type="Pfam" id="PF04087">
    <property type="entry name" value="DUF389"/>
    <property type="match status" value="1"/>
</dbReference>
<feature type="transmembrane region" description="Helical" evidence="1">
    <location>
        <begin position="152"/>
        <end position="169"/>
    </location>
</feature>
<dbReference type="EMBL" id="NMVQ01000003">
    <property type="protein sequence ID" value="OYO24483.1"/>
    <property type="molecule type" value="Genomic_DNA"/>
</dbReference>
<evidence type="ECO:0000256" key="1">
    <source>
        <dbReference type="SAM" id="Phobius"/>
    </source>
</evidence>
<sequence length="317" mass="33147">MLVHLRLTVPADLSDGVRDLLVEDRCTTNVTVQAGVSLDPPGDLIEADVAREAADEVLEALDRSGLPERGGIVVSEPTATPFRAAVRLEQEAEGEPDDGVIWDVVLHQAEAASRPSWSYYSFLILATALAAVAVLTDSSIIVVGAMVVGPDYGVVAAICAGLALGRPRLAGRALLTLGRGYLLAIVSVLLLALLGWALGFVSADRVDRPRPLTAFIWHPDGWSFVVALLAGAAGALAMTASKSNALVGVFISVTTIPAAGNLAVALATWVGSEIVGSVIQLGINLAGMLIAGVVTMLIQRLVVRRRERRQPVPESVS</sequence>
<protein>
    <recommendedName>
        <fullName evidence="4">DUF389 domain-containing protein</fullName>
    </recommendedName>
</protein>
<dbReference type="InterPro" id="IPR005240">
    <property type="entry name" value="DUF389"/>
</dbReference>
<organism evidence="2 3">
    <name type="scientific">Enemella dayhoffiae</name>
    <dbReference type="NCBI Taxonomy" id="2016507"/>
    <lineage>
        <taxon>Bacteria</taxon>
        <taxon>Bacillati</taxon>
        <taxon>Actinomycetota</taxon>
        <taxon>Actinomycetes</taxon>
        <taxon>Propionibacteriales</taxon>
        <taxon>Propionibacteriaceae</taxon>
        <taxon>Enemella</taxon>
    </lineage>
</organism>